<evidence type="ECO:0000256" key="3">
    <source>
        <dbReference type="ARBA" id="ARBA00022514"/>
    </source>
</evidence>
<dbReference type="GeneID" id="110001530"/>
<sequence>MAWVSLQMISIGSLLMHTASHAAVRGSRCTREDTIKDRSDNLMRLYENNLEVLKEPPQRTCAQAATEMRGKLKNRALSPWTYRLNKDTERIPAVIAFADCLCEHCILNGQEDWNYNSVQVNASLLVFRRTRCGGNRYRLSKDFITVPVACTCVVPNYNK</sequence>
<dbReference type="GeneTree" id="ENSGT00940000166375"/>
<dbReference type="SUPFAM" id="SSF57501">
    <property type="entry name" value="Cystine-knot cytokines"/>
    <property type="match status" value="1"/>
</dbReference>
<dbReference type="Pfam" id="PF06083">
    <property type="entry name" value="IL17"/>
    <property type="match status" value="1"/>
</dbReference>
<dbReference type="InterPro" id="IPR010345">
    <property type="entry name" value="IL-17_fam"/>
</dbReference>
<reference evidence="7" key="2">
    <citation type="submission" date="2025-09" db="UniProtKB">
        <authorList>
            <consortium name="Ensembl"/>
        </authorList>
    </citation>
    <scope>IDENTIFICATION</scope>
</reference>
<proteinExistence type="inferred from homology"/>
<feature type="signal peptide" evidence="6">
    <location>
        <begin position="1"/>
        <end position="22"/>
    </location>
</feature>
<dbReference type="PRINTS" id="PR01932">
    <property type="entry name" value="INTRLEUKIN17"/>
</dbReference>
<evidence type="ECO:0000313" key="7">
    <source>
        <dbReference type="Ensembl" id="ENSLBEP00000038154.1"/>
    </source>
</evidence>
<keyword evidence="4" id="KW-0964">Secreted</keyword>
<evidence type="ECO:0000256" key="4">
    <source>
        <dbReference type="ARBA" id="ARBA00022525"/>
    </source>
</evidence>
<organism evidence="7 8">
    <name type="scientific">Labrus bergylta</name>
    <name type="common">ballan wrasse</name>
    <dbReference type="NCBI Taxonomy" id="56723"/>
    <lineage>
        <taxon>Eukaryota</taxon>
        <taxon>Metazoa</taxon>
        <taxon>Chordata</taxon>
        <taxon>Craniata</taxon>
        <taxon>Vertebrata</taxon>
        <taxon>Euteleostomi</taxon>
        <taxon>Actinopterygii</taxon>
        <taxon>Neopterygii</taxon>
        <taxon>Teleostei</taxon>
        <taxon>Neoteleostei</taxon>
        <taxon>Acanthomorphata</taxon>
        <taxon>Eupercaria</taxon>
        <taxon>Labriformes</taxon>
        <taxon>Labridae</taxon>
        <taxon>Labrus</taxon>
    </lineage>
</organism>
<dbReference type="Ensembl" id="ENSLBET00000039719.1">
    <property type="protein sequence ID" value="ENSLBEP00000038154.1"/>
    <property type="gene ID" value="ENSLBEG00000028439.1"/>
</dbReference>
<comment type="similarity">
    <text evidence="2">Belongs to the IL-17 family.</text>
</comment>
<protein>
    <submittedName>
        <fullName evidence="7">Interleukin-17C-like</fullName>
    </submittedName>
</protein>
<keyword evidence="5 6" id="KW-0732">Signal</keyword>
<dbReference type="InParanoid" id="A0A3Q3H232"/>
<evidence type="ECO:0000256" key="5">
    <source>
        <dbReference type="ARBA" id="ARBA00022729"/>
    </source>
</evidence>
<feature type="chain" id="PRO_5018745958" evidence="6">
    <location>
        <begin position="23"/>
        <end position="159"/>
    </location>
</feature>
<dbReference type="Proteomes" id="UP000261660">
    <property type="component" value="Unplaced"/>
</dbReference>
<dbReference type="GO" id="GO:0006954">
    <property type="term" value="P:inflammatory response"/>
    <property type="evidence" value="ECO:0007669"/>
    <property type="project" value="InterPro"/>
</dbReference>
<dbReference type="InterPro" id="IPR020440">
    <property type="entry name" value="IL-17_chr"/>
</dbReference>
<dbReference type="AlphaFoldDB" id="A0A3Q3H232"/>
<dbReference type="RefSeq" id="XP_020512689.1">
    <property type="nucleotide sequence ID" value="XM_020657033.3"/>
</dbReference>
<dbReference type="STRING" id="56723.ENSLBEP00000038154"/>
<evidence type="ECO:0000313" key="8">
    <source>
        <dbReference type="Proteomes" id="UP000261660"/>
    </source>
</evidence>
<keyword evidence="8" id="KW-1185">Reference proteome</keyword>
<name>A0A3Q3H232_9LABR</name>
<evidence type="ECO:0000256" key="1">
    <source>
        <dbReference type="ARBA" id="ARBA00004613"/>
    </source>
</evidence>
<comment type="subcellular location">
    <subcellularLocation>
        <location evidence="1">Secreted</location>
    </subcellularLocation>
</comment>
<accession>A0A3Q3H232</accession>
<keyword evidence="3" id="KW-0202">Cytokine</keyword>
<evidence type="ECO:0000256" key="2">
    <source>
        <dbReference type="ARBA" id="ARBA00007236"/>
    </source>
</evidence>
<dbReference type="GO" id="GO:0005125">
    <property type="term" value="F:cytokine activity"/>
    <property type="evidence" value="ECO:0007669"/>
    <property type="project" value="UniProtKB-KW"/>
</dbReference>
<dbReference type="InterPro" id="IPR029034">
    <property type="entry name" value="Cystine-knot_cytokine"/>
</dbReference>
<dbReference type="Gene3D" id="2.10.90.10">
    <property type="entry name" value="Cystine-knot cytokines"/>
    <property type="match status" value="1"/>
</dbReference>
<reference evidence="7" key="1">
    <citation type="submission" date="2025-08" db="UniProtKB">
        <authorList>
            <consortium name="Ensembl"/>
        </authorList>
    </citation>
    <scope>IDENTIFICATION</scope>
</reference>
<dbReference type="GO" id="GO:0005615">
    <property type="term" value="C:extracellular space"/>
    <property type="evidence" value="ECO:0007669"/>
    <property type="project" value="UniProtKB-KW"/>
</dbReference>
<dbReference type="OrthoDB" id="6038945at2759"/>
<evidence type="ECO:0000256" key="6">
    <source>
        <dbReference type="SAM" id="SignalP"/>
    </source>
</evidence>